<keyword evidence="1" id="KW-0521">NADP</keyword>
<dbReference type="SMART" id="SM00829">
    <property type="entry name" value="PKS_ER"/>
    <property type="match status" value="1"/>
</dbReference>
<dbReference type="InterPro" id="IPR036291">
    <property type="entry name" value="NAD(P)-bd_dom_sf"/>
</dbReference>
<feature type="domain" description="Enoyl reductase (ER)" evidence="2">
    <location>
        <begin position="13"/>
        <end position="311"/>
    </location>
</feature>
<organism evidence="3 4">
    <name type="scientific">Actinopolyspora mzabensis</name>
    <dbReference type="NCBI Taxonomy" id="995066"/>
    <lineage>
        <taxon>Bacteria</taxon>
        <taxon>Bacillati</taxon>
        <taxon>Actinomycetota</taxon>
        <taxon>Actinomycetes</taxon>
        <taxon>Actinopolysporales</taxon>
        <taxon>Actinopolysporaceae</taxon>
        <taxon>Actinopolyspora</taxon>
    </lineage>
</organism>
<dbReference type="GO" id="GO:0016491">
    <property type="term" value="F:oxidoreductase activity"/>
    <property type="evidence" value="ECO:0007669"/>
    <property type="project" value="InterPro"/>
</dbReference>
<dbReference type="PANTHER" id="PTHR44154:SF1">
    <property type="entry name" value="QUINONE OXIDOREDUCTASE"/>
    <property type="match status" value="1"/>
</dbReference>
<name>A0A1G8XY34_ACTMZ</name>
<dbReference type="Pfam" id="PF08240">
    <property type="entry name" value="ADH_N"/>
    <property type="match status" value="1"/>
</dbReference>
<dbReference type="InterPro" id="IPR013154">
    <property type="entry name" value="ADH-like_N"/>
</dbReference>
<sequence>MRGMRAIGVTEFGGPEKLRAVDVAQPKPEQDEVRIRVHAAAVNPTDTVLRAGGHRTEGLEPPYIPGMDAAGVISAVGTEVSTWQPGDRVMAVVVPVDERGGAYADEIVVPEDSVAAIPEGVDFAAAATLPMNGLTAHLALEQLALAEGETLAVTGAAGAFGGYVVQLAKDRGLYVIADAATADEQLVRDLGADAVVRRGADVAERIRELVPEGVAGVADGAVLDGEVAPAIRDGGGLAVVRGWNGDPGRDIRVHRVLVVHAARDHVALDRLRAKVESGVLSLRVASVLPAERADEAHRELEGGGVRGRLVLDFES</sequence>
<dbReference type="InterPro" id="IPR051603">
    <property type="entry name" value="Zinc-ADH_QOR/CCCR"/>
</dbReference>
<dbReference type="SUPFAM" id="SSF50129">
    <property type="entry name" value="GroES-like"/>
    <property type="match status" value="1"/>
</dbReference>
<gene>
    <name evidence="3" type="ORF">SAMN04487820_103136</name>
</gene>
<dbReference type="CDD" id="cd05289">
    <property type="entry name" value="MDR_like_2"/>
    <property type="match status" value="1"/>
</dbReference>
<evidence type="ECO:0000259" key="2">
    <source>
        <dbReference type="SMART" id="SM00829"/>
    </source>
</evidence>
<dbReference type="InterPro" id="IPR020843">
    <property type="entry name" value="ER"/>
</dbReference>
<protein>
    <submittedName>
        <fullName evidence="3">NADPH:quinone reductase</fullName>
    </submittedName>
</protein>
<evidence type="ECO:0000256" key="1">
    <source>
        <dbReference type="ARBA" id="ARBA00022857"/>
    </source>
</evidence>
<dbReference type="Pfam" id="PF13602">
    <property type="entry name" value="ADH_zinc_N_2"/>
    <property type="match status" value="1"/>
</dbReference>
<dbReference type="InterPro" id="IPR011032">
    <property type="entry name" value="GroES-like_sf"/>
</dbReference>
<dbReference type="SUPFAM" id="SSF51735">
    <property type="entry name" value="NAD(P)-binding Rossmann-fold domains"/>
    <property type="match status" value="1"/>
</dbReference>
<dbReference type="EMBL" id="FNFM01000003">
    <property type="protein sequence ID" value="SDJ95443.1"/>
    <property type="molecule type" value="Genomic_DNA"/>
</dbReference>
<keyword evidence="4" id="KW-1185">Reference proteome</keyword>
<dbReference type="Gene3D" id="3.40.50.720">
    <property type="entry name" value="NAD(P)-binding Rossmann-like Domain"/>
    <property type="match status" value="1"/>
</dbReference>
<dbReference type="PANTHER" id="PTHR44154">
    <property type="entry name" value="QUINONE OXIDOREDUCTASE"/>
    <property type="match status" value="1"/>
</dbReference>
<evidence type="ECO:0000313" key="3">
    <source>
        <dbReference type="EMBL" id="SDJ95443.1"/>
    </source>
</evidence>
<dbReference type="AlphaFoldDB" id="A0A1G8XY34"/>
<evidence type="ECO:0000313" key="4">
    <source>
        <dbReference type="Proteomes" id="UP000199213"/>
    </source>
</evidence>
<reference evidence="4" key="1">
    <citation type="submission" date="2016-10" db="EMBL/GenBank/DDBJ databases">
        <authorList>
            <person name="Varghese N."/>
            <person name="Submissions S."/>
        </authorList>
    </citation>
    <scope>NUCLEOTIDE SEQUENCE [LARGE SCALE GENOMIC DNA]</scope>
    <source>
        <strain evidence="4">DSM 45460</strain>
    </source>
</reference>
<dbReference type="Gene3D" id="3.90.180.10">
    <property type="entry name" value="Medium-chain alcohol dehydrogenases, catalytic domain"/>
    <property type="match status" value="1"/>
</dbReference>
<proteinExistence type="predicted"/>
<dbReference type="Proteomes" id="UP000199213">
    <property type="component" value="Unassembled WGS sequence"/>
</dbReference>
<accession>A0A1G8XY34</accession>